<keyword evidence="3" id="KW-1185">Reference proteome</keyword>
<evidence type="ECO:0000256" key="1">
    <source>
        <dbReference type="SAM" id="MobiDB-lite"/>
    </source>
</evidence>
<name>A0AAW0EWY6_9TRYP</name>
<evidence type="ECO:0000313" key="3">
    <source>
        <dbReference type="Proteomes" id="UP001430356"/>
    </source>
</evidence>
<organism evidence="2 3">
    <name type="scientific">Novymonas esmeraldas</name>
    <dbReference type="NCBI Taxonomy" id="1808958"/>
    <lineage>
        <taxon>Eukaryota</taxon>
        <taxon>Discoba</taxon>
        <taxon>Euglenozoa</taxon>
        <taxon>Kinetoplastea</taxon>
        <taxon>Metakinetoplastina</taxon>
        <taxon>Trypanosomatida</taxon>
        <taxon>Trypanosomatidae</taxon>
        <taxon>Novymonas</taxon>
    </lineage>
</organism>
<feature type="compositionally biased region" description="Low complexity" evidence="1">
    <location>
        <begin position="176"/>
        <end position="188"/>
    </location>
</feature>
<feature type="region of interest" description="Disordered" evidence="1">
    <location>
        <begin position="168"/>
        <end position="188"/>
    </location>
</feature>
<feature type="compositionally biased region" description="Basic and acidic residues" evidence="1">
    <location>
        <begin position="1"/>
        <end position="10"/>
    </location>
</feature>
<sequence>MWQSTRERQAARAAVDDAPVVSSLKEASPAARRRQQAVARSAQLTNMFDRLSSADAKLRETTQLDDVFSDGGATDLLSPVAARPRQPPPLSTSAAAPPPPLTGVVAPSPGGVILRSGRAVVLSANSRRLPHVFRDQARAVRSVEETTTGMLQTLQHLHRDLVFHAKGRADGGHGSATAATHQPNTPAATAAAAAARLSTADDSEPPTPLAGETTAALQRRIAEADARAEAVRVQRARAAAADEGASDDQSVEDYGVDGVVPPLTSESRLADEVAAIAVALGKMRESAAVMCSTEAAAPSTSAAPWWSSALRMRDMKASAARLDYHAHAALNWSHRAREQLLLQAAMLNNISTDTRTQLLQQQHHWQEFQERLRDGQLAVTQLQADIAQHQARVQAEMVRRAALQEELRVSAQERGLVDVEEQNPLKAELALLLEEREWPSRTLKRDADVVVEWLRSVSTALE</sequence>
<feature type="region of interest" description="Disordered" evidence="1">
    <location>
        <begin position="1"/>
        <end position="38"/>
    </location>
</feature>
<evidence type="ECO:0000313" key="2">
    <source>
        <dbReference type="EMBL" id="KAK7198036.1"/>
    </source>
</evidence>
<accession>A0AAW0EWY6</accession>
<feature type="compositionally biased region" description="Pro residues" evidence="1">
    <location>
        <begin position="85"/>
        <end position="100"/>
    </location>
</feature>
<reference evidence="2 3" key="1">
    <citation type="journal article" date="2021" name="MBio">
        <title>A New Model Trypanosomatid, Novymonas esmeraldas: Genomic Perception of Its 'Candidatus Pandoraea novymonadis' Endosymbiont.</title>
        <authorList>
            <person name="Zakharova A."/>
            <person name="Saura A."/>
            <person name="Butenko A."/>
            <person name="Podesvova L."/>
            <person name="Warmusova S."/>
            <person name="Kostygov A.Y."/>
            <person name="Nenarokova A."/>
            <person name="Lukes J."/>
            <person name="Opperdoes F.R."/>
            <person name="Yurchenko V."/>
        </authorList>
    </citation>
    <scope>NUCLEOTIDE SEQUENCE [LARGE SCALE GENOMIC DNA]</scope>
    <source>
        <strain evidence="2 3">E262AT.01</strain>
    </source>
</reference>
<dbReference type="Proteomes" id="UP001430356">
    <property type="component" value="Unassembled WGS sequence"/>
</dbReference>
<comment type="caution">
    <text evidence="2">The sequence shown here is derived from an EMBL/GenBank/DDBJ whole genome shotgun (WGS) entry which is preliminary data.</text>
</comment>
<gene>
    <name evidence="2" type="ORF">NESM_000759200</name>
</gene>
<feature type="compositionally biased region" description="Low complexity" evidence="1">
    <location>
        <begin position="11"/>
        <end position="21"/>
    </location>
</feature>
<protein>
    <submittedName>
        <fullName evidence="2">Uncharacterized protein</fullName>
    </submittedName>
</protein>
<dbReference type="EMBL" id="JAECZO010000129">
    <property type="protein sequence ID" value="KAK7198036.1"/>
    <property type="molecule type" value="Genomic_DNA"/>
</dbReference>
<proteinExistence type="predicted"/>
<feature type="region of interest" description="Disordered" evidence="1">
    <location>
        <begin position="75"/>
        <end position="100"/>
    </location>
</feature>
<dbReference type="AlphaFoldDB" id="A0AAW0EWY6"/>